<gene>
    <name evidence="2" type="ORF">F9802_10000</name>
</gene>
<evidence type="ECO:0000313" key="3">
    <source>
        <dbReference type="Proteomes" id="UP000429595"/>
    </source>
</evidence>
<dbReference type="NCBIfam" id="TIGR02122">
    <property type="entry name" value="TRAP_TAXI"/>
    <property type="match status" value="1"/>
</dbReference>
<feature type="chain" id="PRO_5026222008" evidence="1">
    <location>
        <begin position="34"/>
        <end position="340"/>
    </location>
</feature>
<evidence type="ECO:0000313" key="2">
    <source>
        <dbReference type="EMBL" id="KAB7706525.1"/>
    </source>
</evidence>
<reference evidence="2 3" key="1">
    <citation type="submission" date="2019-10" db="EMBL/GenBank/DDBJ databases">
        <title>Bacillus aerolatum sp. nov., isolated from bioaerosol of sport playgrounds.</title>
        <authorList>
            <person name="Chen P."/>
            <person name="Zhang G."/>
        </authorList>
    </citation>
    <scope>NUCLEOTIDE SEQUENCE [LARGE SCALE GENOMIC DNA]</scope>
    <source>
        <strain evidence="2 3">CX253</strain>
    </source>
</reference>
<sequence>MKMNSLKKKVNLILVLIGSLVLALAGCSDGNSAAEGEGAKKDNYKPVPNNITLASGPIGGGWYQTGASVAEILMKEIPGLNVTVIEGGSESNIRDVANGSAHIGYTFSDSINDAVNGAGVFEDGAIGNVSGIASLYTSYYQAFAVENSKYDTFKDLSKGAHLLPGMKNWGGELVTKAILKHYDVSYKDIEKNGGKVSYTTFGDMPSLLADGHADVAMGITAAPSSMVMELNALKGVKFLEVPKEIAEDIQKNNAGFIPAQLPANTYEGQKEPVDTLASYSVIFASNDLPEELVERISRAIVENKDELIKNNEPMKDFKEEDILKGFKGVPIHPGAEKVYE</sequence>
<dbReference type="CDD" id="cd13520">
    <property type="entry name" value="PBP2_TAXI_TRAP"/>
    <property type="match status" value="1"/>
</dbReference>
<protein>
    <submittedName>
        <fullName evidence="2">TAXI family TRAP transporter solute-binding subunit</fullName>
    </submittedName>
</protein>
<comment type="caution">
    <text evidence="2">The sequence shown here is derived from an EMBL/GenBank/DDBJ whole genome shotgun (WGS) entry which is preliminary data.</text>
</comment>
<dbReference type="InterPro" id="IPR011852">
    <property type="entry name" value="TRAP_TAXI"/>
</dbReference>
<feature type="signal peptide" evidence="1">
    <location>
        <begin position="1"/>
        <end position="33"/>
    </location>
</feature>
<dbReference type="SUPFAM" id="SSF53850">
    <property type="entry name" value="Periplasmic binding protein-like II"/>
    <property type="match status" value="1"/>
</dbReference>
<keyword evidence="1" id="KW-0732">Signal</keyword>
<dbReference type="Gene3D" id="3.40.190.10">
    <property type="entry name" value="Periplasmic binding protein-like II"/>
    <property type="match status" value="2"/>
</dbReference>
<keyword evidence="3" id="KW-1185">Reference proteome</keyword>
<dbReference type="EMBL" id="WEIO01000005">
    <property type="protein sequence ID" value="KAB7706525.1"/>
    <property type="molecule type" value="Genomic_DNA"/>
</dbReference>
<dbReference type="PROSITE" id="PS51257">
    <property type="entry name" value="PROKAR_LIPOPROTEIN"/>
    <property type="match status" value="1"/>
</dbReference>
<organism evidence="2 3">
    <name type="scientific">Bacillus aerolatus</name>
    <dbReference type="NCBI Taxonomy" id="2653354"/>
    <lineage>
        <taxon>Bacteria</taxon>
        <taxon>Bacillati</taxon>
        <taxon>Bacillota</taxon>
        <taxon>Bacilli</taxon>
        <taxon>Bacillales</taxon>
        <taxon>Bacillaceae</taxon>
        <taxon>Bacillus</taxon>
    </lineage>
</organism>
<proteinExistence type="predicted"/>
<evidence type="ECO:0000256" key="1">
    <source>
        <dbReference type="SAM" id="SignalP"/>
    </source>
</evidence>
<dbReference type="Pfam" id="PF16868">
    <property type="entry name" value="NMT1_3"/>
    <property type="match status" value="1"/>
</dbReference>
<accession>A0A6I1FF08</accession>
<dbReference type="PANTHER" id="PTHR42941:SF1">
    <property type="entry name" value="SLL1037 PROTEIN"/>
    <property type="match status" value="1"/>
</dbReference>
<name>A0A6I1FF08_9BACI</name>
<dbReference type="Proteomes" id="UP000429595">
    <property type="component" value="Unassembled WGS sequence"/>
</dbReference>
<dbReference type="AlphaFoldDB" id="A0A6I1FF08"/>
<dbReference type="PANTHER" id="PTHR42941">
    <property type="entry name" value="SLL1037 PROTEIN"/>
    <property type="match status" value="1"/>
</dbReference>